<dbReference type="Pfam" id="PF00440">
    <property type="entry name" value="TetR_N"/>
    <property type="match status" value="1"/>
</dbReference>
<evidence type="ECO:0000313" key="5">
    <source>
        <dbReference type="Proteomes" id="UP000254919"/>
    </source>
</evidence>
<evidence type="ECO:0000313" key="4">
    <source>
        <dbReference type="EMBL" id="SUE39551.1"/>
    </source>
</evidence>
<reference evidence="4 5" key="1">
    <citation type="submission" date="2018-06" db="EMBL/GenBank/DDBJ databases">
        <authorList>
            <consortium name="Pathogen Informatics"/>
            <person name="Doyle S."/>
        </authorList>
    </citation>
    <scope>NUCLEOTIDE SEQUENCE [LARGE SCALE GENOMIC DNA]</scope>
    <source>
        <strain evidence="4 5">NCTC13291</strain>
    </source>
</reference>
<dbReference type="GO" id="GO:0000976">
    <property type="term" value="F:transcription cis-regulatory region binding"/>
    <property type="evidence" value="ECO:0007669"/>
    <property type="project" value="TreeGrafter"/>
</dbReference>
<dbReference type="PANTHER" id="PTHR30055:SF148">
    <property type="entry name" value="TETR-FAMILY TRANSCRIPTIONAL REGULATOR"/>
    <property type="match status" value="1"/>
</dbReference>
<gene>
    <name evidence="4" type="ORF">NCTC13291_01360</name>
</gene>
<accession>A0A379MXW9</accession>
<dbReference type="Proteomes" id="UP000254919">
    <property type="component" value="Unassembled WGS sequence"/>
</dbReference>
<dbReference type="RefSeq" id="WP_051544276.1">
    <property type="nucleotide sequence ID" value="NZ_AP031462.1"/>
</dbReference>
<dbReference type="EMBL" id="UGVN01000001">
    <property type="protein sequence ID" value="SUE39551.1"/>
    <property type="molecule type" value="Genomic_DNA"/>
</dbReference>
<sequence length="185" mass="20437">MIDNRTRSHRSRVAIIEAALHVLARNGAGQLTLDAVAREAGISKGGLMHQFRTKEAIIKALLEHHITYIETFQKDYLLENGDGLPQPELSAEIAGDREATTMPHSIALAVFGAMAEDQHLLAPVREHAKCRTALLRSEAEDPDEAMMKWFAGKGILFCSLLGINPLDDEGVDRLFRQLEKTGERG</sequence>
<dbReference type="InterPro" id="IPR001647">
    <property type="entry name" value="HTH_TetR"/>
</dbReference>
<evidence type="ECO:0000256" key="2">
    <source>
        <dbReference type="PROSITE-ProRule" id="PRU00335"/>
    </source>
</evidence>
<feature type="domain" description="HTH tetR-type" evidence="3">
    <location>
        <begin position="9"/>
        <end position="69"/>
    </location>
</feature>
<dbReference type="InterPro" id="IPR041479">
    <property type="entry name" value="TetR_CgmR_C"/>
</dbReference>
<dbReference type="PANTHER" id="PTHR30055">
    <property type="entry name" value="HTH-TYPE TRANSCRIPTIONAL REGULATOR RUTR"/>
    <property type="match status" value="1"/>
</dbReference>
<dbReference type="GeneID" id="99632410"/>
<name>A0A379MXW9_9PROT</name>
<organism evidence="4 5">
    <name type="scientific">Roseomonas mucosa</name>
    <dbReference type="NCBI Taxonomy" id="207340"/>
    <lineage>
        <taxon>Bacteria</taxon>
        <taxon>Pseudomonadati</taxon>
        <taxon>Pseudomonadota</taxon>
        <taxon>Alphaproteobacteria</taxon>
        <taxon>Acetobacterales</taxon>
        <taxon>Roseomonadaceae</taxon>
        <taxon>Roseomonas</taxon>
    </lineage>
</organism>
<dbReference type="PRINTS" id="PR00455">
    <property type="entry name" value="HTHTETR"/>
</dbReference>
<evidence type="ECO:0000259" key="3">
    <source>
        <dbReference type="PROSITE" id="PS50977"/>
    </source>
</evidence>
<dbReference type="Pfam" id="PF17937">
    <property type="entry name" value="TetR_C_28"/>
    <property type="match status" value="1"/>
</dbReference>
<evidence type="ECO:0000256" key="1">
    <source>
        <dbReference type="ARBA" id="ARBA00023125"/>
    </source>
</evidence>
<dbReference type="PROSITE" id="PS50977">
    <property type="entry name" value="HTH_TETR_2"/>
    <property type="match status" value="1"/>
</dbReference>
<proteinExistence type="predicted"/>
<dbReference type="GO" id="GO:0003700">
    <property type="term" value="F:DNA-binding transcription factor activity"/>
    <property type="evidence" value="ECO:0007669"/>
    <property type="project" value="TreeGrafter"/>
</dbReference>
<protein>
    <submittedName>
        <fullName evidence="4">Transcriptional regulator BetI</fullName>
    </submittedName>
</protein>
<feature type="DNA-binding region" description="H-T-H motif" evidence="2">
    <location>
        <begin position="32"/>
        <end position="51"/>
    </location>
</feature>
<dbReference type="SUPFAM" id="SSF46689">
    <property type="entry name" value="Homeodomain-like"/>
    <property type="match status" value="1"/>
</dbReference>
<keyword evidence="1 2" id="KW-0238">DNA-binding</keyword>
<dbReference type="AlphaFoldDB" id="A0A379MXW9"/>
<dbReference type="InterPro" id="IPR009057">
    <property type="entry name" value="Homeodomain-like_sf"/>
</dbReference>
<dbReference type="Gene3D" id="1.10.357.10">
    <property type="entry name" value="Tetracycline Repressor, domain 2"/>
    <property type="match status" value="1"/>
</dbReference>
<dbReference type="InterPro" id="IPR050109">
    <property type="entry name" value="HTH-type_TetR-like_transc_reg"/>
</dbReference>